<sequence length="59" mass="6608">MKKESPKKAYKKESTSKDGIGGPGRYVQRVRISRAVAGRVDVCIQKQDLQGLPSFTLYH</sequence>
<dbReference type="AlphaFoldDB" id="A0A2R6PBW9"/>
<keyword evidence="3" id="KW-1185">Reference proteome</keyword>
<name>A0A2R6PBW9_9APHY</name>
<feature type="region of interest" description="Disordered" evidence="1">
    <location>
        <begin position="1"/>
        <end position="24"/>
    </location>
</feature>
<dbReference type="Proteomes" id="UP000186601">
    <property type="component" value="Unassembled WGS sequence"/>
</dbReference>
<reference evidence="2 3" key="1">
    <citation type="submission" date="2018-02" db="EMBL/GenBank/DDBJ databases">
        <title>Genome sequence of the basidiomycete white-rot fungus Phlebia centrifuga.</title>
        <authorList>
            <person name="Granchi Z."/>
            <person name="Peng M."/>
            <person name="de Vries R.P."/>
            <person name="Hilden K."/>
            <person name="Makela M.R."/>
            <person name="Grigoriev I."/>
            <person name="Riley R."/>
        </authorList>
    </citation>
    <scope>NUCLEOTIDE SEQUENCE [LARGE SCALE GENOMIC DNA]</scope>
    <source>
        <strain evidence="2 3">FBCC195</strain>
    </source>
</reference>
<proteinExistence type="predicted"/>
<organism evidence="2 3">
    <name type="scientific">Hermanssonia centrifuga</name>
    <dbReference type="NCBI Taxonomy" id="98765"/>
    <lineage>
        <taxon>Eukaryota</taxon>
        <taxon>Fungi</taxon>
        <taxon>Dikarya</taxon>
        <taxon>Basidiomycota</taxon>
        <taxon>Agaricomycotina</taxon>
        <taxon>Agaricomycetes</taxon>
        <taxon>Polyporales</taxon>
        <taxon>Meruliaceae</taxon>
        <taxon>Hermanssonia</taxon>
    </lineage>
</organism>
<evidence type="ECO:0000256" key="1">
    <source>
        <dbReference type="SAM" id="MobiDB-lite"/>
    </source>
</evidence>
<dbReference type="EMBL" id="MLYV02000506">
    <property type="protein sequence ID" value="PSR88594.1"/>
    <property type="molecule type" value="Genomic_DNA"/>
</dbReference>
<gene>
    <name evidence="2" type="ORF">PHLCEN_2v5121</name>
</gene>
<evidence type="ECO:0000313" key="2">
    <source>
        <dbReference type="EMBL" id="PSR88594.1"/>
    </source>
</evidence>
<evidence type="ECO:0000313" key="3">
    <source>
        <dbReference type="Proteomes" id="UP000186601"/>
    </source>
</evidence>
<comment type="caution">
    <text evidence="2">The sequence shown here is derived from an EMBL/GenBank/DDBJ whole genome shotgun (WGS) entry which is preliminary data.</text>
</comment>
<protein>
    <submittedName>
        <fullName evidence="2">Uncharacterized protein</fullName>
    </submittedName>
</protein>
<feature type="compositionally biased region" description="Basic and acidic residues" evidence="1">
    <location>
        <begin position="1"/>
        <end position="16"/>
    </location>
</feature>
<accession>A0A2R6PBW9</accession>